<feature type="region of interest" description="Disordered" evidence="1">
    <location>
        <begin position="521"/>
        <end position="543"/>
    </location>
</feature>
<evidence type="ECO:0000313" key="3">
    <source>
        <dbReference type="Proteomes" id="UP001390339"/>
    </source>
</evidence>
<name>A0ABR2J4E8_9PEZI</name>
<gene>
    <name evidence="2" type="ORF">PGQ11_003172</name>
</gene>
<reference evidence="2 3" key="1">
    <citation type="journal article" date="2024" name="IMA Fungus">
        <title>Apiospora arundinis, a panoply of carbohydrate-active enzymes and secondary metabolites.</title>
        <authorList>
            <person name="Sorensen T."/>
            <person name="Petersen C."/>
            <person name="Muurmann A.T."/>
            <person name="Christiansen J.V."/>
            <person name="Brundto M.L."/>
            <person name="Overgaard C.K."/>
            <person name="Boysen A.T."/>
            <person name="Wollenberg R.D."/>
            <person name="Larsen T.O."/>
            <person name="Sorensen J.L."/>
            <person name="Nielsen K.L."/>
            <person name="Sondergaard T.E."/>
        </authorList>
    </citation>
    <scope>NUCLEOTIDE SEQUENCE [LARGE SCALE GENOMIC DNA]</scope>
    <source>
        <strain evidence="2 3">AAU 773</strain>
    </source>
</reference>
<dbReference type="Proteomes" id="UP001390339">
    <property type="component" value="Unassembled WGS sequence"/>
</dbReference>
<evidence type="ECO:0000313" key="2">
    <source>
        <dbReference type="EMBL" id="KAK8872658.1"/>
    </source>
</evidence>
<comment type="caution">
    <text evidence="2">The sequence shown here is derived from an EMBL/GenBank/DDBJ whole genome shotgun (WGS) entry which is preliminary data.</text>
</comment>
<organism evidence="2 3">
    <name type="scientific">Apiospora arundinis</name>
    <dbReference type="NCBI Taxonomy" id="335852"/>
    <lineage>
        <taxon>Eukaryota</taxon>
        <taxon>Fungi</taxon>
        <taxon>Dikarya</taxon>
        <taxon>Ascomycota</taxon>
        <taxon>Pezizomycotina</taxon>
        <taxon>Sordariomycetes</taxon>
        <taxon>Xylariomycetidae</taxon>
        <taxon>Amphisphaeriales</taxon>
        <taxon>Apiosporaceae</taxon>
        <taxon>Apiospora</taxon>
    </lineage>
</organism>
<proteinExistence type="predicted"/>
<keyword evidence="3" id="KW-1185">Reference proteome</keyword>
<feature type="region of interest" description="Disordered" evidence="1">
    <location>
        <begin position="899"/>
        <end position="955"/>
    </location>
</feature>
<feature type="compositionally biased region" description="Gly residues" evidence="1">
    <location>
        <begin position="532"/>
        <end position="541"/>
    </location>
</feature>
<feature type="region of interest" description="Disordered" evidence="1">
    <location>
        <begin position="678"/>
        <end position="714"/>
    </location>
</feature>
<feature type="compositionally biased region" description="Basic and acidic residues" evidence="1">
    <location>
        <begin position="925"/>
        <end position="935"/>
    </location>
</feature>
<feature type="region of interest" description="Disordered" evidence="1">
    <location>
        <begin position="257"/>
        <end position="283"/>
    </location>
</feature>
<feature type="compositionally biased region" description="Low complexity" evidence="1">
    <location>
        <begin position="689"/>
        <end position="699"/>
    </location>
</feature>
<dbReference type="EMBL" id="JAPCWZ010000003">
    <property type="protein sequence ID" value="KAK8872658.1"/>
    <property type="molecule type" value="Genomic_DNA"/>
</dbReference>
<accession>A0ABR2J4E8</accession>
<feature type="compositionally biased region" description="Basic and acidic residues" evidence="1">
    <location>
        <begin position="899"/>
        <end position="913"/>
    </location>
</feature>
<protein>
    <recommendedName>
        <fullName evidence="4">Fungal N-terminal domain-containing protein</fullName>
    </recommendedName>
</protein>
<evidence type="ECO:0000256" key="1">
    <source>
        <dbReference type="SAM" id="MobiDB-lite"/>
    </source>
</evidence>
<sequence>MEALGAAGSIVGILGFIGQSVDGIAKLQRFFADYKKAPHLTQKLRSDMTSLEATLKDVKAVVQHLESQPSYSQGGDIAETIQLSIANLRYLAHMCSYDIESWIDITAGLDPKRKSGFKAFFRQIKMAMSGPDTLRSFEADVIKHRQNISNSLAALTVNLVLKGHMSIGELSSKMDLFSDTQRKASEAILDQLNQAEATTDDSMKEPVTTLLLDVHAILQDRFNALSEARSPDRGLCDQEIRSLYASSHASAPYMTPVSGSPIHRSSPHRLKWPPEHRRPSSNAGSFDMASICSSLSSIAASLSALPPRQYSPAQSELPHIQRSFKPLAKQRSADDDDAATPTTEWTCDALSGTDDARIPSEEDPQLELCLLCGKGFMMKTLDDPHLFGKHLVYEHSFGKCDLNESFGSWEELKDHLEQFHRAGSLDATDSTYTGRLGLQRFKRRISVSSSSEHPYFSDAAGASTDLEMYEQYAKETDLRLQTELLELLVKAGILESRDLANPSFRPDLTCAINTLNVMCRSPPPPFPPDSTSGGGDPGGGENLLRLTRQSQTAAMIEEQLIVAGYATAIQARMCPDFRHLDRELGNGCLWPTTGNEEKTKQMKGTHQNQAGAGGRSQSFFSNVWTRTDACGRYCGGSLDQEPSYVCSCCGDKVLPLAAYAHMAYTIDNRLMELHQQGEEEYHHQHHRNSSSSNNNNNNNGQQSDRFISSSRGEGGGGVVAVPRGLRASLVTMQKHCGRARAHFISKWMLISFLDSASQREMLRTSLSSSPLFTSTTTAAARDSPKNKLLENGGGEDAEENWVIPILRFWNQDGLPIIDTNEQKQQSNAGHIGGIASNCHVEANKADLWSSSSPVMYREKVAGTNPTLVEMDGRNNSNNNKNKRKESLLPVFPLFVSDVDRNGHHDHDDADRRSASPNSAIWSQDEPGHVARELGKRAASPSPLFEFTAGPKRIKI</sequence>
<evidence type="ECO:0008006" key="4">
    <source>
        <dbReference type="Google" id="ProtNLM"/>
    </source>
</evidence>